<reference evidence="2 3" key="1">
    <citation type="submission" date="2015-11" db="EMBL/GenBank/DDBJ databases">
        <title>Long Read and Single Molecule DNA Sequencing Simplifies Genome Assembly and TAL Effector Gene Analysis of Xanthomonas translucens.</title>
        <authorList>
            <person name="Peng Z."/>
            <person name="Hu Y."/>
            <person name="Xie J."/>
            <person name="Potnis N."/>
            <person name="Akhunova A."/>
            <person name="Jones J."/>
            <person name="Liu Z."/>
            <person name="White F."/>
            <person name="Liu S."/>
        </authorList>
    </citation>
    <scope>NUCLEOTIDE SEQUENCE [LARGE SCALE GENOMIC DNA]</scope>
    <source>
        <strain evidence="2 3">B1</strain>
    </source>
</reference>
<dbReference type="Proteomes" id="UP000055854">
    <property type="component" value="Unassembled WGS sequence"/>
</dbReference>
<proteinExistence type="predicted"/>
<accession>A0A120EZ89</accession>
<evidence type="ECO:0000256" key="1">
    <source>
        <dbReference type="SAM" id="SignalP"/>
    </source>
</evidence>
<gene>
    <name evidence="2" type="ORF">ATB53_00360</name>
</gene>
<comment type="caution">
    <text evidence="2">The sequence shown here is derived from an EMBL/GenBank/DDBJ whole genome shotgun (WGS) entry which is preliminary data.</text>
</comment>
<evidence type="ECO:0008006" key="4">
    <source>
        <dbReference type="Google" id="ProtNLM"/>
    </source>
</evidence>
<evidence type="ECO:0000313" key="3">
    <source>
        <dbReference type="Proteomes" id="UP000055854"/>
    </source>
</evidence>
<feature type="chain" id="PRO_5007165076" description="3-isopropylmalate dehydratase" evidence="1">
    <location>
        <begin position="20"/>
        <end position="143"/>
    </location>
</feature>
<feature type="signal peptide" evidence="1">
    <location>
        <begin position="1"/>
        <end position="19"/>
    </location>
</feature>
<name>A0A120EZ89_XANCT</name>
<dbReference type="AlphaFoldDB" id="A0A120EZ89"/>
<organism evidence="2 3">
    <name type="scientific">Xanthomonas campestris pv. translucens</name>
    <dbReference type="NCBI Taxonomy" id="343"/>
    <lineage>
        <taxon>Bacteria</taxon>
        <taxon>Pseudomonadati</taxon>
        <taxon>Pseudomonadota</taxon>
        <taxon>Gammaproteobacteria</taxon>
        <taxon>Lysobacterales</taxon>
        <taxon>Lysobacteraceae</taxon>
        <taxon>Xanthomonas</taxon>
        <taxon>Xanthomonas translucens group</taxon>
    </lineage>
</organism>
<protein>
    <recommendedName>
        <fullName evidence="4">3-isopropylmalate dehydratase</fullName>
    </recommendedName>
</protein>
<evidence type="ECO:0000313" key="2">
    <source>
        <dbReference type="EMBL" id="KWV17167.1"/>
    </source>
</evidence>
<dbReference type="PROSITE" id="PS51257">
    <property type="entry name" value="PROKAR_LIPOPROTEIN"/>
    <property type="match status" value="1"/>
</dbReference>
<keyword evidence="1" id="KW-0732">Signal</keyword>
<sequence>MMRKVFWAALATVLLGACATKPVTDLAASNAPAQRVYAHQLDVTGGALLVVTRDAGFSGSACSVAVLIDGVVAATLEQGERVSFHLPAGEAILGIRQAGSKLCGLAEDRMRRETSVSLPAGATKKYRIGIGASGEPFVAPTTY</sequence>
<dbReference type="EMBL" id="LNTA01000001">
    <property type="protein sequence ID" value="KWV17167.1"/>
    <property type="molecule type" value="Genomic_DNA"/>
</dbReference>